<keyword evidence="19" id="KW-1185">Reference proteome</keyword>
<dbReference type="SUPFAM" id="SSF52980">
    <property type="entry name" value="Restriction endonuclease-like"/>
    <property type="match status" value="1"/>
</dbReference>
<keyword evidence="11" id="KW-0413">Isomerase</keyword>
<keyword evidence="4" id="KW-0227">DNA damage</keyword>
<evidence type="ECO:0000256" key="7">
    <source>
        <dbReference type="ARBA" id="ARBA00022839"/>
    </source>
</evidence>
<keyword evidence="9" id="KW-0238">DNA-binding</keyword>
<evidence type="ECO:0000256" key="14">
    <source>
        <dbReference type="ARBA" id="ARBA00048988"/>
    </source>
</evidence>
<protein>
    <recommendedName>
        <fullName evidence="13">DNA 3'-5' helicase</fullName>
        <ecNumber evidence="13">5.6.2.4</ecNumber>
    </recommendedName>
</protein>
<reference evidence="18 19" key="1">
    <citation type="submission" date="2017-06" db="EMBL/GenBank/DDBJ databases">
        <authorList>
            <consortium name="Pathogen Informatics"/>
        </authorList>
    </citation>
    <scope>NUCLEOTIDE SEQUENCE [LARGE SCALE GENOMIC DNA]</scope>
    <source>
        <strain evidence="18 19">NCTC13039</strain>
    </source>
</reference>
<dbReference type="PROSITE" id="PS51198">
    <property type="entry name" value="UVRD_HELICASE_ATP_BIND"/>
    <property type="match status" value="1"/>
</dbReference>
<dbReference type="SUPFAM" id="SSF52540">
    <property type="entry name" value="P-loop containing nucleoside triphosphate hydrolases"/>
    <property type="match status" value="1"/>
</dbReference>
<accession>A0A239VQU3</accession>
<evidence type="ECO:0000256" key="9">
    <source>
        <dbReference type="ARBA" id="ARBA00023125"/>
    </source>
</evidence>
<dbReference type="GO" id="GO:0043138">
    <property type="term" value="F:3'-5' DNA helicase activity"/>
    <property type="evidence" value="ECO:0007669"/>
    <property type="project" value="UniProtKB-EC"/>
</dbReference>
<keyword evidence="10" id="KW-0234">DNA repair</keyword>
<evidence type="ECO:0000256" key="8">
    <source>
        <dbReference type="ARBA" id="ARBA00022840"/>
    </source>
</evidence>
<evidence type="ECO:0000256" key="15">
    <source>
        <dbReference type="PROSITE-ProRule" id="PRU00560"/>
    </source>
</evidence>
<dbReference type="InterPro" id="IPR014017">
    <property type="entry name" value="DNA_helicase_UvrD-like_C"/>
</dbReference>
<dbReference type="Gene3D" id="1.10.10.160">
    <property type="match status" value="1"/>
</dbReference>
<evidence type="ECO:0000256" key="5">
    <source>
        <dbReference type="ARBA" id="ARBA00022801"/>
    </source>
</evidence>
<dbReference type="Gene3D" id="3.90.320.10">
    <property type="match status" value="1"/>
</dbReference>
<evidence type="ECO:0000256" key="6">
    <source>
        <dbReference type="ARBA" id="ARBA00022806"/>
    </source>
</evidence>
<comment type="similarity">
    <text evidence="1">Belongs to the helicase family. UvrD subfamily.</text>
</comment>
<dbReference type="Gene3D" id="3.40.50.300">
    <property type="entry name" value="P-loop containing nucleotide triphosphate hydrolases"/>
    <property type="match status" value="3"/>
</dbReference>
<dbReference type="InterPro" id="IPR000212">
    <property type="entry name" value="DNA_helicase_UvrD/REP"/>
</dbReference>
<keyword evidence="3 15" id="KW-0547">Nucleotide-binding</keyword>
<evidence type="ECO:0000256" key="10">
    <source>
        <dbReference type="ARBA" id="ARBA00023204"/>
    </source>
</evidence>
<dbReference type="GO" id="GO:0016887">
    <property type="term" value="F:ATP hydrolysis activity"/>
    <property type="evidence" value="ECO:0007669"/>
    <property type="project" value="RHEA"/>
</dbReference>
<gene>
    <name evidence="18" type="primary">uvrD</name>
    <name evidence="18" type="ORF">SAMEA4475696_01973</name>
</gene>
<dbReference type="GO" id="GO:0000725">
    <property type="term" value="P:recombinational repair"/>
    <property type="evidence" value="ECO:0007669"/>
    <property type="project" value="TreeGrafter"/>
</dbReference>
<evidence type="ECO:0000256" key="1">
    <source>
        <dbReference type="ARBA" id="ARBA00009922"/>
    </source>
</evidence>
<evidence type="ECO:0000259" key="17">
    <source>
        <dbReference type="PROSITE" id="PS51217"/>
    </source>
</evidence>
<dbReference type="EMBL" id="LT906453">
    <property type="protein sequence ID" value="SNV24063.1"/>
    <property type="molecule type" value="Genomic_DNA"/>
</dbReference>
<evidence type="ECO:0000256" key="11">
    <source>
        <dbReference type="ARBA" id="ARBA00023235"/>
    </source>
</evidence>
<dbReference type="RefSeq" id="WP_051277137.1">
    <property type="nucleotide sequence ID" value="NZ_LT906453.1"/>
</dbReference>
<dbReference type="PANTHER" id="PTHR11070">
    <property type="entry name" value="UVRD / RECB / PCRA DNA HELICASE FAMILY MEMBER"/>
    <property type="match status" value="1"/>
</dbReference>
<organism evidence="18 19">
    <name type="scientific">Dermatophilus congolensis</name>
    <dbReference type="NCBI Taxonomy" id="1863"/>
    <lineage>
        <taxon>Bacteria</taxon>
        <taxon>Bacillati</taxon>
        <taxon>Actinomycetota</taxon>
        <taxon>Actinomycetes</taxon>
        <taxon>Micrococcales</taxon>
        <taxon>Dermatophilaceae</taxon>
        <taxon>Dermatophilus</taxon>
    </lineage>
</organism>
<comment type="catalytic activity">
    <reaction evidence="12">
        <text>Couples ATP hydrolysis with the unwinding of duplex DNA by translocating in the 3'-5' direction.</text>
        <dbReference type="EC" id="5.6.2.4"/>
    </reaction>
</comment>
<dbReference type="GO" id="GO:0033202">
    <property type="term" value="C:DNA helicase complex"/>
    <property type="evidence" value="ECO:0007669"/>
    <property type="project" value="TreeGrafter"/>
</dbReference>
<evidence type="ECO:0000256" key="3">
    <source>
        <dbReference type="ARBA" id="ARBA00022741"/>
    </source>
</evidence>
<sequence length="1096" mass="119097">MNKPTPPPNHDTTPVRLVRTNATHFDGWPRLIETHQLDPSQTTATTARGPLIHIYGAPGTGKTTVAVHSVLHRIRNNHRTPTECMLLTSSRVTATHARREVTRLLGTTTQRPLAASMQAFGFSILTRLAHLNNTPPPRLLDGAEQDVILGELLTGHTTGHAPAPNWPHDITEALTTRGFRAELRDLIMRAVEYGISPEELANLGNQHNEPAWTAAADVLREYDNVTALSRPGAYDPSWILGAAAGALLDNPTNINLLSGGIRTLIIDDAQELTAAAATLLNTLHHNGIELVLIGDPDTATQTFRGADPHLFTSGWDGLTPTTCHTLNTRHRPIHAIAAVTTHITQNIGVTGTATHRHATPPPGPEPTTNTPPIDIIIANNTSAEEAHITALLRREHLLNGREWSDMAVIVRGSTRTAALRRAFSAAGIPTDIAGARLPLREETPVRTLLAIYEVAIHAAWAAAHNPTPENPTTTPQPTPQHLTTADLLALDETLTSHLLQSDTVTARRARRALTHHERTNGGTRANPELLAHALLDPTPPPPHPDLAPITRLRTALHAALHAITITNTNGRPAWHPNTTCHTILWAIWNATNAAPLWCDTALNGTTASARADRDLDAVVALFAAADAYTTRLPGSGPLSFLEHLLSQDVAADTLAARGQRGRQVTLTTPAGAVGREWGLVIIAGLQEGVWPDTRLRGSLLGSERLVDILTNRGTNIHAQLIDVLHDEARLFALATSRARQRLIITATSNEDEQPSNYCELVRQAIPNNHPDTPTQPTPTPRAMSMTGLVGELRRRLTETTDPHQRTLHAQRLAHLARLGVPGAHPDTWWPDQPISTNEPVLPPQSRIRISPSKIQTYTECPLRWFATAAGGEATTPQTTSALGTLIHDIAARYENDYPTMSAELDRLWPHLNLPDGWTSQRLHQQAQHMISRLANYQNTSNNDGWQPVAKETDINVPIGRADIRGRIDRLERNTQGQLRIIDFKTGATRPTDADITHHAQLATYQIALEAGALNKYGTGSAGAALVHIGKAGLTNAAKIQAQPPLNETEDPHWAHQLIEETSNGMASNTFPAHPGPWCRVCSHHTICPTRNEGGTQ</sequence>
<keyword evidence="6 15" id="KW-0347">Helicase</keyword>
<dbReference type="GO" id="GO:0003677">
    <property type="term" value="F:DNA binding"/>
    <property type="evidence" value="ECO:0007669"/>
    <property type="project" value="UniProtKB-KW"/>
</dbReference>
<dbReference type="PROSITE" id="PS51217">
    <property type="entry name" value="UVRD_HELICASE_CTER"/>
    <property type="match status" value="1"/>
</dbReference>
<evidence type="ECO:0000313" key="19">
    <source>
        <dbReference type="Proteomes" id="UP000242637"/>
    </source>
</evidence>
<dbReference type="STRING" id="1121387.GCA_000429885_00341"/>
<evidence type="ECO:0000259" key="16">
    <source>
        <dbReference type="PROSITE" id="PS51198"/>
    </source>
</evidence>
<dbReference type="EC" id="5.6.2.4" evidence="13"/>
<evidence type="ECO:0000313" key="18">
    <source>
        <dbReference type="EMBL" id="SNV24063.1"/>
    </source>
</evidence>
<dbReference type="InterPro" id="IPR014016">
    <property type="entry name" value="UvrD-like_ATP-bd"/>
</dbReference>
<dbReference type="PANTHER" id="PTHR11070:SF59">
    <property type="entry name" value="DNA 3'-5' HELICASE"/>
    <property type="match status" value="1"/>
</dbReference>
<keyword evidence="8 15" id="KW-0067">ATP-binding</keyword>
<dbReference type="InterPro" id="IPR011335">
    <property type="entry name" value="Restrct_endonuc-II-like"/>
</dbReference>
<dbReference type="InterPro" id="IPR027417">
    <property type="entry name" value="P-loop_NTPase"/>
</dbReference>
<proteinExistence type="inferred from homology"/>
<feature type="domain" description="UvrD-like helicase C-terminal" evidence="17">
    <location>
        <begin position="345"/>
        <end position="674"/>
    </location>
</feature>
<keyword evidence="7" id="KW-0269">Exonuclease</keyword>
<feature type="binding site" evidence="15">
    <location>
        <begin position="56"/>
        <end position="63"/>
    </location>
    <ligand>
        <name>ATP</name>
        <dbReference type="ChEBI" id="CHEBI:30616"/>
    </ligand>
</feature>
<dbReference type="OrthoDB" id="5240387at2"/>
<comment type="catalytic activity">
    <reaction evidence="14">
        <text>ATP + H2O = ADP + phosphate + H(+)</text>
        <dbReference type="Rhea" id="RHEA:13065"/>
        <dbReference type="ChEBI" id="CHEBI:15377"/>
        <dbReference type="ChEBI" id="CHEBI:15378"/>
        <dbReference type="ChEBI" id="CHEBI:30616"/>
        <dbReference type="ChEBI" id="CHEBI:43474"/>
        <dbReference type="ChEBI" id="CHEBI:456216"/>
        <dbReference type="EC" id="5.6.2.4"/>
    </reaction>
</comment>
<keyword evidence="5 15" id="KW-0378">Hydrolase</keyword>
<dbReference type="Pfam" id="PF12705">
    <property type="entry name" value="PDDEXK_1"/>
    <property type="match status" value="1"/>
</dbReference>
<evidence type="ECO:0000256" key="13">
    <source>
        <dbReference type="ARBA" id="ARBA00034808"/>
    </source>
</evidence>
<dbReference type="GO" id="GO:0005524">
    <property type="term" value="F:ATP binding"/>
    <property type="evidence" value="ECO:0007669"/>
    <property type="project" value="UniProtKB-UniRule"/>
</dbReference>
<dbReference type="Pfam" id="PF00580">
    <property type="entry name" value="UvrD-helicase"/>
    <property type="match status" value="1"/>
</dbReference>
<evidence type="ECO:0000256" key="12">
    <source>
        <dbReference type="ARBA" id="ARBA00034617"/>
    </source>
</evidence>
<dbReference type="InterPro" id="IPR038726">
    <property type="entry name" value="PDDEXK_AddAB-type"/>
</dbReference>
<dbReference type="GeneID" id="77100401"/>
<dbReference type="GO" id="GO:0005829">
    <property type="term" value="C:cytosol"/>
    <property type="evidence" value="ECO:0007669"/>
    <property type="project" value="TreeGrafter"/>
</dbReference>
<dbReference type="Gene3D" id="1.10.486.10">
    <property type="entry name" value="PCRA, domain 4"/>
    <property type="match status" value="1"/>
</dbReference>
<name>A0A239VQU3_9MICO</name>
<dbReference type="KEGG" id="dco:SAMEA4475696_1973"/>
<evidence type="ECO:0000256" key="4">
    <source>
        <dbReference type="ARBA" id="ARBA00022763"/>
    </source>
</evidence>
<dbReference type="InterPro" id="IPR013986">
    <property type="entry name" value="DExx_box_DNA_helicase_dom_sf"/>
</dbReference>
<evidence type="ECO:0000256" key="2">
    <source>
        <dbReference type="ARBA" id="ARBA00022722"/>
    </source>
</evidence>
<feature type="domain" description="UvrD-like helicase ATP-binding" evidence="16">
    <location>
        <begin position="35"/>
        <end position="333"/>
    </location>
</feature>
<dbReference type="InterPro" id="IPR011604">
    <property type="entry name" value="PDDEXK-like_dom_sf"/>
</dbReference>
<dbReference type="Proteomes" id="UP000242637">
    <property type="component" value="Chromosome 1"/>
</dbReference>
<dbReference type="GO" id="GO:0004527">
    <property type="term" value="F:exonuclease activity"/>
    <property type="evidence" value="ECO:0007669"/>
    <property type="project" value="UniProtKB-KW"/>
</dbReference>
<keyword evidence="2" id="KW-0540">Nuclease</keyword>
<dbReference type="AlphaFoldDB" id="A0A239VQU3"/>